<evidence type="ECO:0000313" key="2">
    <source>
        <dbReference type="EMBL" id="GIY81035.1"/>
    </source>
</evidence>
<feature type="compositionally biased region" description="Basic and acidic residues" evidence="1">
    <location>
        <begin position="1"/>
        <end position="14"/>
    </location>
</feature>
<sequence length="104" mass="12099">MGDESRHKKSRSLESKSGPSWQKDCFWFNQGCCHRNLERQLREGGKAFLATEGLFFFVATLPIYRWKFKSEIIHLQRCGKLKNFSLSYYGSTDSNIKGSIINKK</sequence>
<accession>A0AAV4WG48</accession>
<evidence type="ECO:0000256" key="1">
    <source>
        <dbReference type="SAM" id="MobiDB-lite"/>
    </source>
</evidence>
<proteinExistence type="predicted"/>
<dbReference type="Proteomes" id="UP001054945">
    <property type="component" value="Unassembled WGS sequence"/>
</dbReference>
<protein>
    <submittedName>
        <fullName evidence="2">Uncharacterized protein</fullName>
    </submittedName>
</protein>
<reference evidence="2 3" key="1">
    <citation type="submission" date="2021-06" db="EMBL/GenBank/DDBJ databases">
        <title>Caerostris extrusa draft genome.</title>
        <authorList>
            <person name="Kono N."/>
            <person name="Arakawa K."/>
        </authorList>
    </citation>
    <scope>NUCLEOTIDE SEQUENCE [LARGE SCALE GENOMIC DNA]</scope>
</reference>
<keyword evidence="3" id="KW-1185">Reference proteome</keyword>
<gene>
    <name evidence="2" type="ORF">CEXT_259541</name>
</gene>
<organism evidence="2 3">
    <name type="scientific">Caerostris extrusa</name>
    <name type="common">Bark spider</name>
    <name type="synonym">Caerostris bankana</name>
    <dbReference type="NCBI Taxonomy" id="172846"/>
    <lineage>
        <taxon>Eukaryota</taxon>
        <taxon>Metazoa</taxon>
        <taxon>Ecdysozoa</taxon>
        <taxon>Arthropoda</taxon>
        <taxon>Chelicerata</taxon>
        <taxon>Arachnida</taxon>
        <taxon>Araneae</taxon>
        <taxon>Araneomorphae</taxon>
        <taxon>Entelegynae</taxon>
        <taxon>Araneoidea</taxon>
        <taxon>Araneidae</taxon>
        <taxon>Caerostris</taxon>
    </lineage>
</organism>
<name>A0AAV4WG48_CAEEX</name>
<evidence type="ECO:0000313" key="3">
    <source>
        <dbReference type="Proteomes" id="UP001054945"/>
    </source>
</evidence>
<dbReference type="EMBL" id="BPLR01016069">
    <property type="protein sequence ID" value="GIY81035.1"/>
    <property type="molecule type" value="Genomic_DNA"/>
</dbReference>
<feature type="region of interest" description="Disordered" evidence="1">
    <location>
        <begin position="1"/>
        <end position="22"/>
    </location>
</feature>
<dbReference type="AlphaFoldDB" id="A0AAV4WG48"/>
<comment type="caution">
    <text evidence="2">The sequence shown here is derived from an EMBL/GenBank/DDBJ whole genome shotgun (WGS) entry which is preliminary data.</text>
</comment>